<organism evidence="1 2">
    <name type="scientific">Mycobacterium tuberculosis</name>
    <dbReference type="NCBI Taxonomy" id="1773"/>
    <lineage>
        <taxon>Bacteria</taxon>
        <taxon>Bacillati</taxon>
        <taxon>Actinomycetota</taxon>
        <taxon>Actinomycetes</taxon>
        <taxon>Mycobacteriales</taxon>
        <taxon>Mycobacteriaceae</taxon>
        <taxon>Mycobacterium</taxon>
        <taxon>Mycobacterium tuberculosis complex</taxon>
    </lineage>
</organism>
<dbReference type="EMBL" id="CNFT01003032">
    <property type="protein sequence ID" value="CKU70649.1"/>
    <property type="molecule type" value="Genomic_DNA"/>
</dbReference>
<gene>
    <name evidence="1" type="ORF">ERS027659_05277</name>
</gene>
<protein>
    <submittedName>
        <fullName evidence="1">Uncharacterized protein</fullName>
    </submittedName>
</protein>
<reference evidence="1 2" key="1">
    <citation type="submission" date="2015-03" db="EMBL/GenBank/DDBJ databases">
        <authorList>
            <consortium name="Pathogen Informatics"/>
        </authorList>
    </citation>
    <scope>NUCLEOTIDE SEQUENCE [LARGE SCALE GENOMIC DNA]</scope>
    <source>
        <strain evidence="1 2">Bir 185</strain>
    </source>
</reference>
<name>A0A655ASI1_MYCTX</name>
<evidence type="ECO:0000313" key="1">
    <source>
        <dbReference type="EMBL" id="CKU70649.1"/>
    </source>
</evidence>
<evidence type="ECO:0000313" key="2">
    <source>
        <dbReference type="Proteomes" id="UP000050164"/>
    </source>
</evidence>
<dbReference type="Proteomes" id="UP000050164">
    <property type="component" value="Unassembled WGS sequence"/>
</dbReference>
<sequence length="61" mass="6471">MLFYRREGAIDGVAVGDVTFDAKQPLWRSGSTVGDGHLVAVGSQPLCDRQPDPPVSSGNQD</sequence>
<dbReference type="AlphaFoldDB" id="A0A655ASI1"/>
<accession>A0A655ASI1</accession>
<proteinExistence type="predicted"/>